<reference evidence="1" key="1">
    <citation type="submission" date="2023-10" db="EMBL/GenBank/DDBJ databases">
        <title>Genome assembly of Pristionchus species.</title>
        <authorList>
            <person name="Yoshida K."/>
            <person name="Sommer R.J."/>
        </authorList>
    </citation>
    <scope>NUCLEOTIDE SEQUENCE</scope>
    <source>
        <strain evidence="1">RS5133</strain>
    </source>
</reference>
<dbReference type="Proteomes" id="UP001432322">
    <property type="component" value="Unassembled WGS sequence"/>
</dbReference>
<keyword evidence="2" id="KW-1185">Reference proteome</keyword>
<feature type="non-terminal residue" evidence="1">
    <location>
        <position position="1"/>
    </location>
</feature>
<accession>A0AAV5UXQ3</accession>
<protein>
    <submittedName>
        <fullName evidence="1">Uncharacterized protein</fullName>
    </submittedName>
</protein>
<evidence type="ECO:0000313" key="1">
    <source>
        <dbReference type="EMBL" id="GMT12065.1"/>
    </source>
</evidence>
<evidence type="ECO:0000313" key="2">
    <source>
        <dbReference type="Proteomes" id="UP001432322"/>
    </source>
</evidence>
<comment type="caution">
    <text evidence="1">The sequence shown here is derived from an EMBL/GenBank/DDBJ whole genome shotgun (WGS) entry which is preliminary data.</text>
</comment>
<dbReference type="AlphaFoldDB" id="A0AAV5UXQ3"/>
<name>A0AAV5UXQ3_9BILA</name>
<feature type="non-terminal residue" evidence="1">
    <location>
        <position position="179"/>
    </location>
</feature>
<sequence length="179" mass="18642">RLLFVFSIESPYEGEGVGMGAVGGNSQKVHGPQKGAEPRGGRSFISGRSLCCGLLQLDELLDTIVHLLDGLVLGQAQASLVRDIVDTAGRVRVLSVDAANLQLELVAHRLEVLLGRDLGQLDVHGGAHGSTEVGGAEGEVAKTLVSGEGRLLLDGLNPLDEAGEHRSDIASILHGDDAE</sequence>
<dbReference type="EMBL" id="BTSY01000001">
    <property type="protein sequence ID" value="GMT12065.1"/>
    <property type="molecule type" value="Genomic_DNA"/>
</dbReference>
<organism evidence="1 2">
    <name type="scientific">Pristionchus fissidentatus</name>
    <dbReference type="NCBI Taxonomy" id="1538716"/>
    <lineage>
        <taxon>Eukaryota</taxon>
        <taxon>Metazoa</taxon>
        <taxon>Ecdysozoa</taxon>
        <taxon>Nematoda</taxon>
        <taxon>Chromadorea</taxon>
        <taxon>Rhabditida</taxon>
        <taxon>Rhabditina</taxon>
        <taxon>Diplogasteromorpha</taxon>
        <taxon>Diplogasteroidea</taxon>
        <taxon>Neodiplogasteridae</taxon>
        <taxon>Pristionchus</taxon>
    </lineage>
</organism>
<proteinExistence type="predicted"/>
<gene>
    <name evidence="1" type="ORF">PFISCL1PPCAC_3362</name>
</gene>